<reference evidence="2 3" key="1">
    <citation type="submission" date="2017-09" db="EMBL/GenBank/DDBJ databases">
        <title>Genome sequencing of Besnoitia besnoiti strain Bb-Ger1.</title>
        <authorList>
            <person name="Schares G."/>
            <person name="Venepally P."/>
            <person name="Lorenzi H.A."/>
        </authorList>
    </citation>
    <scope>NUCLEOTIDE SEQUENCE [LARGE SCALE GENOMIC DNA]</scope>
    <source>
        <strain evidence="2 3">Bb-Ger1</strain>
    </source>
</reference>
<evidence type="ECO:0000256" key="1">
    <source>
        <dbReference type="SAM" id="MobiDB-lite"/>
    </source>
</evidence>
<accession>A0A2A9M2B1</accession>
<dbReference type="EMBL" id="NWUJ01000012">
    <property type="protein sequence ID" value="PFH32125.1"/>
    <property type="molecule type" value="Genomic_DNA"/>
</dbReference>
<dbReference type="AlphaFoldDB" id="A0A2A9M2B1"/>
<name>A0A2A9M2B1_BESBE</name>
<dbReference type="RefSeq" id="XP_029216134.1">
    <property type="nucleotide sequence ID" value="XM_029360775.1"/>
</dbReference>
<dbReference type="Proteomes" id="UP000224006">
    <property type="component" value="Chromosome XI"/>
</dbReference>
<organism evidence="2 3">
    <name type="scientific">Besnoitia besnoiti</name>
    <name type="common">Apicomplexan protozoan</name>
    <dbReference type="NCBI Taxonomy" id="94643"/>
    <lineage>
        <taxon>Eukaryota</taxon>
        <taxon>Sar</taxon>
        <taxon>Alveolata</taxon>
        <taxon>Apicomplexa</taxon>
        <taxon>Conoidasida</taxon>
        <taxon>Coccidia</taxon>
        <taxon>Eucoccidiorida</taxon>
        <taxon>Eimeriorina</taxon>
        <taxon>Sarcocystidae</taxon>
        <taxon>Besnoitia</taxon>
    </lineage>
</organism>
<protein>
    <submittedName>
        <fullName evidence="2">Uncharacterized protein</fullName>
    </submittedName>
</protein>
<proteinExistence type="predicted"/>
<evidence type="ECO:0000313" key="2">
    <source>
        <dbReference type="EMBL" id="PFH32125.1"/>
    </source>
</evidence>
<dbReference type="KEGG" id="bbes:BESB_020660"/>
<evidence type="ECO:0000313" key="3">
    <source>
        <dbReference type="Proteomes" id="UP000224006"/>
    </source>
</evidence>
<sequence>MAPTAATEARESFSDACVKISSSRKAGLRASQAAKGTADRTVARKDRRQRSVFAEREARVKRENVRPSTRVELRTLERRRRAKSARQESV</sequence>
<dbReference type="GeneID" id="40307127"/>
<comment type="caution">
    <text evidence="2">The sequence shown here is derived from an EMBL/GenBank/DDBJ whole genome shotgun (WGS) entry which is preliminary data.</text>
</comment>
<dbReference type="VEuPathDB" id="ToxoDB:BESB_020660"/>
<feature type="region of interest" description="Disordered" evidence="1">
    <location>
        <begin position="29"/>
        <end position="55"/>
    </location>
</feature>
<keyword evidence="3" id="KW-1185">Reference proteome</keyword>
<gene>
    <name evidence="2" type="ORF">BESB_020660</name>
</gene>